<evidence type="ECO:0000313" key="2">
    <source>
        <dbReference type="EMBL" id="GGM48567.1"/>
    </source>
</evidence>
<dbReference type="InterPro" id="IPR046036">
    <property type="entry name" value="DUF5994"/>
</dbReference>
<accession>A0A8J3C7C5</accession>
<dbReference type="RefSeq" id="WP_229686214.1">
    <property type="nucleotide sequence ID" value="NZ_BMMK01000006.1"/>
</dbReference>
<feature type="compositionally biased region" description="Polar residues" evidence="1">
    <location>
        <begin position="1"/>
        <end position="19"/>
    </location>
</feature>
<comment type="caution">
    <text evidence="2">The sequence shown here is derived from an EMBL/GenBank/DDBJ whole genome shotgun (WGS) entry which is preliminary data.</text>
</comment>
<feature type="region of interest" description="Disordered" evidence="1">
    <location>
        <begin position="146"/>
        <end position="190"/>
    </location>
</feature>
<keyword evidence="3" id="KW-1185">Reference proteome</keyword>
<dbReference type="AlphaFoldDB" id="A0A8J3C7C5"/>
<evidence type="ECO:0000256" key="1">
    <source>
        <dbReference type="SAM" id="MobiDB-lite"/>
    </source>
</evidence>
<sequence length="190" mass="20589">MSHAPSPQNHTRGGDTTTPAPHRTRIALKPSTAARGHVDGGWWPWSNEAAAEFPGLIRTLSTRVGPVSRMSYHLDTWPTAPRKLFMDGRIVRLDGFRTTDPHTVTVTGTRSRRLSLLVVPPQTPASTAQTVLDASAAPESTNTVKDILTSNGIPPDPHHTTNAPPTPGTETIPEQRWESEGGTVHHNPQD</sequence>
<reference evidence="2" key="2">
    <citation type="submission" date="2020-09" db="EMBL/GenBank/DDBJ databases">
        <authorList>
            <person name="Sun Q."/>
            <person name="Zhou Y."/>
        </authorList>
    </citation>
    <scope>NUCLEOTIDE SEQUENCE</scope>
    <source>
        <strain evidence="2">CGMCC 4.5737</strain>
    </source>
</reference>
<organism evidence="2 3">
    <name type="scientific">Longimycelium tulufanense</name>
    <dbReference type="NCBI Taxonomy" id="907463"/>
    <lineage>
        <taxon>Bacteria</taxon>
        <taxon>Bacillati</taxon>
        <taxon>Actinomycetota</taxon>
        <taxon>Actinomycetes</taxon>
        <taxon>Pseudonocardiales</taxon>
        <taxon>Pseudonocardiaceae</taxon>
        <taxon>Longimycelium</taxon>
    </lineage>
</organism>
<proteinExistence type="predicted"/>
<reference evidence="2" key="1">
    <citation type="journal article" date="2014" name="Int. J. Syst. Evol. Microbiol.">
        <title>Complete genome sequence of Corynebacterium casei LMG S-19264T (=DSM 44701T), isolated from a smear-ripened cheese.</title>
        <authorList>
            <consortium name="US DOE Joint Genome Institute (JGI-PGF)"/>
            <person name="Walter F."/>
            <person name="Albersmeier A."/>
            <person name="Kalinowski J."/>
            <person name="Ruckert C."/>
        </authorList>
    </citation>
    <scope>NUCLEOTIDE SEQUENCE</scope>
    <source>
        <strain evidence="2">CGMCC 4.5737</strain>
    </source>
</reference>
<dbReference type="Proteomes" id="UP000637578">
    <property type="component" value="Unassembled WGS sequence"/>
</dbReference>
<dbReference type="Pfam" id="PF19457">
    <property type="entry name" value="DUF5994"/>
    <property type="match status" value="1"/>
</dbReference>
<dbReference type="EMBL" id="BMMK01000006">
    <property type="protein sequence ID" value="GGM48567.1"/>
    <property type="molecule type" value="Genomic_DNA"/>
</dbReference>
<feature type="region of interest" description="Disordered" evidence="1">
    <location>
        <begin position="1"/>
        <end position="23"/>
    </location>
</feature>
<name>A0A8J3C7C5_9PSEU</name>
<protein>
    <submittedName>
        <fullName evidence="2">Uncharacterized protein</fullName>
    </submittedName>
</protein>
<evidence type="ECO:0000313" key="3">
    <source>
        <dbReference type="Proteomes" id="UP000637578"/>
    </source>
</evidence>
<gene>
    <name evidence="2" type="ORF">GCM10012275_19400</name>
</gene>